<keyword evidence="1" id="KW-1133">Transmembrane helix</keyword>
<evidence type="ECO:0000313" key="2">
    <source>
        <dbReference type="EMBL" id="MTW10830.1"/>
    </source>
</evidence>
<keyword evidence="1" id="KW-0812">Transmembrane</keyword>
<dbReference type="Proteomes" id="UP000472320">
    <property type="component" value="Unassembled WGS sequence"/>
</dbReference>
<reference evidence="2 3" key="1">
    <citation type="submission" date="2019-11" db="EMBL/GenBank/DDBJ databases">
        <title>Type strains purchased from KCTC, JCM and DSMZ.</title>
        <authorList>
            <person name="Lu H."/>
        </authorList>
    </citation>
    <scope>NUCLEOTIDE SEQUENCE [LARGE SCALE GENOMIC DNA]</scope>
    <source>
        <strain evidence="2 3">JCM 31587</strain>
    </source>
</reference>
<name>A0A6L6QFD9_9BURK</name>
<organism evidence="2 3">
    <name type="scientific">Massilia eburnea</name>
    <dbReference type="NCBI Taxonomy" id="1776165"/>
    <lineage>
        <taxon>Bacteria</taxon>
        <taxon>Pseudomonadati</taxon>
        <taxon>Pseudomonadota</taxon>
        <taxon>Betaproteobacteria</taxon>
        <taxon>Burkholderiales</taxon>
        <taxon>Oxalobacteraceae</taxon>
        <taxon>Telluria group</taxon>
        <taxon>Massilia</taxon>
    </lineage>
</organism>
<protein>
    <submittedName>
        <fullName evidence="2">Uncharacterized protein</fullName>
    </submittedName>
</protein>
<gene>
    <name evidence="2" type="ORF">GM658_09455</name>
</gene>
<keyword evidence="1" id="KW-0472">Membrane</keyword>
<accession>A0A6L6QFD9</accession>
<dbReference type="RefSeq" id="WP_155453777.1">
    <property type="nucleotide sequence ID" value="NZ_WNKX01000006.1"/>
</dbReference>
<dbReference type="AlphaFoldDB" id="A0A6L6QFD9"/>
<keyword evidence="3" id="KW-1185">Reference proteome</keyword>
<dbReference type="OrthoDB" id="5005871at2"/>
<evidence type="ECO:0000313" key="3">
    <source>
        <dbReference type="Proteomes" id="UP000472320"/>
    </source>
</evidence>
<proteinExistence type="predicted"/>
<feature type="transmembrane region" description="Helical" evidence="1">
    <location>
        <begin position="78"/>
        <end position="97"/>
    </location>
</feature>
<comment type="caution">
    <text evidence="2">The sequence shown here is derived from an EMBL/GenBank/DDBJ whole genome shotgun (WGS) entry which is preliminary data.</text>
</comment>
<evidence type="ECO:0000256" key="1">
    <source>
        <dbReference type="SAM" id="Phobius"/>
    </source>
</evidence>
<dbReference type="EMBL" id="WNKX01000006">
    <property type="protein sequence ID" value="MTW10830.1"/>
    <property type="molecule type" value="Genomic_DNA"/>
</dbReference>
<sequence length="122" mass="13705">MLIVAALLLFLTGVAHSYLGERYILIRLFKRDNLPELFGGTEFTTGTLRFVWHILTIVWWGIAVLVLQAAGQALQPKFVLEVFSSVSFVSGLFSFFFTRGRHLSWVIFFAVAILLWIAAPGA</sequence>
<feature type="transmembrane region" description="Helical" evidence="1">
    <location>
        <begin position="50"/>
        <end position="71"/>
    </location>
</feature>
<feature type="transmembrane region" description="Helical" evidence="1">
    <location>
        <begin position="103"/>
        <end position="119"/>
    </location>
</feature>